<organism evidence="2 3">
    <name type="scientific">Strongylus vulgaris</name>
    <name type="common">Blood worm</name>
    <dbReference type="NCBI Taxonomy" id="40348"/>
    <lineage>
        <taxon>Eukaryota</taxon>
        <taxon>Metazoa</taxon>
        <taxon>Ecdysozoa</taxon>
        <taxon>Nematoda</taxon>
        <taxon>Chromadorea</taxon>
        <taxon>Rhabditida</taxon>
        <taxon>Rhabditina</taxon>
        <taxon>Rhabditomorpha</taxon>
        <taxon>Strongyloidea</taxon>
        <taxon>Strongylidae</taxon>
        <taxon>Strongylus</taxon>
    </lineage>
</organism>
<dbReference type="AlphaFoldDB" id="A0A3P7JA53"/>
<proteinExistence type="inferred from homology"/>
<dbReference type="PANTHER" id="PTHR10668:SF103">
    <property type="entry name" value="PYRIDINE NUCLEOTIDE-DISULFIDE OXIDOREDUCTASE DOMAIN-CONTAINING PROTEIN 2"/>
    <property type="match status" value="1"/>
</dbReference>
<protein>
    <submittedName>
        <fullName evidence="2">Uncharacterized protein</fullName>
    </submittedName>
</protein>
<name>A0A3P7JA53_STRVU</name>
<reference evidence="2 3" key="1">
    <citation type="submission" date="2018-11" db="EMBL/GenBank/DDBJ databases">
        <authorList>
            <consortium name="Pathogen Informatics"/>
        </authorList>
    </citation>
    <scope>NUCLEOTIDE SEQUENCE [LARGE SCALE GENOMIC DNA]</scope>
</reference>
<comment type="similarity">
    <text evidence="1">Belongs to the carotenoid/retinoid oxidoreductase family.</text>
</comment>
<dbReference type="Proteomes" id="UP000270094">
    <property type="component" value="Unassembled WGS sequence"/>
</dbReference>
<gene>
    <name evidence="2" type="ORF">SVUK_LOCUS12541</name>
</gene>
<evidence type="ECO:0000256" key="1">
    <source>
        <dbReference type="ARBA" id="ARBA00006046"/>
    </source>
</evidence>
<accession>A0A3P7JA53</accession>
<dbReference type="PANTHER" id="PTHR10668">
    <property type="entry name" value="PHYTOENE DEHYDROGENASE"/>
    <property type="match status" value="1"/>
</dbReference>
<dbReference type="EMBL" id="UYYB01099490">
    <property type="protein sequence ID" value="VDM77543.1"/>
    <property type="molecule type" value="Genomic_DNA"/>
</dbReference>
<keyword evidence="3" id="KW-1185">Reference proteome</keyword>
<dbReference type="OrthoDB" id="7777654at2759"/>
<evidence type="ECO:0000313" key="2">
    <source>
        <dbReference type="EMBL" id="VDM77543.1"/>
    </source>
</evidence>
<evidence type="ECO:0000313" key="3">
    <source>
        <dbReference type="Proteomes" id="UP000270094"/>
    </source>
</evidence>
<sequence length="125" mass="14242">MKQNCEEIAKFSKRDAEMFPKYEEFIERLVKPLGPLMDEVPLSLNQSSKFQFLWNSWKMLKRAPIIQNVVVRQIGASNMVDFYELMTAPIAKVMDRWFESDVLKATLGTDGVIGFAASPYDVGTG</sequence>